<proteinExistence type="predicted"/>
<evidence type="ECO:0000313" key="3">
    <source>
        <dbReference type="EMBL" id="KAF6027543.1"/>
    </source>
</evidence>
<dbReference type="EMBL" id="VXIV02002073">
    <property type="protein sequence ID" value="KAF6027543.1"/>
    <property type="molecule type" value="Genomic_DNA"/>
</dbReference>
<reference evidence="3" key="1">
    <citation type="submission" date="2020-06" db="EMBL/GenBank/DDBJ databases">
        <title>Draft genome of Bugula neritina, a colonial animal packing powerful symbionts and potential medicines.</title>
        <authorList>
            <person name="Rayko M."/>
        </authorList>
    </citation>
    <scope>NUCLEOTIDE SEQUENCE [LARGE SCALE GENOMIC DNA]</scope>
    <source>
        <strain evidence="3">Kwan_BN1</strain>
    </source>
</reference>
<dbReference type="InterPro" id="IPR019481">
    <property type="entry name" value="TFIIIC_triple_barrel"/>
</dbReference>
<evidence type="ECO:0000259" key="2">
    <source>
        <dbReference type="Pfam" id="PF10419"/>
    </source>
</evidence>
<dbReference type="Gene3D" id="2.60.40.4370">
    <property type="match status" value="1"/>
</dbReference>
<evidence type="ECO:0000313" key="4">
    <source>
        <dbReference type="Proteomes" id="UP000593567"/>
    </source>
</evidence>
<sequence>MCDNQGESDWETDEETDIVVKLSGVIRDDFVKSMTADSKPKCVALGLMTENPMLQFGTQLFQGSYSQPTGTHLLLKESRAKDGGVTLKYHCNTYQQLDMKKLYVQEKIVANEFQKETPRQEGVVQEADKPSSSTTEESVKEADNTQEVEVQKDGGEKMETINVFLVKWNEFYSKDI</sequence>
<feature type="domain" description="Transcription factor TFIIIC triple barrel" evidence="2">
    <location>
        <begin position="17"/>
        <end position="104"/>
    </location>
</feature>
<comment type="caution">
    <text evidence="3">The sequence shown here is derived from an EMBL/GenBank/DDBJ whole genome shotgun (WGS) entry which is preliminary data.</text>
</comment>
<organism evidence="3 4">
    <name type="scientific">Bugula neritina</name>
    <name type="common">Brown bryozoan</name>
    <name type="synonym">Sertularia neritina</name>
    <dbReference type="NCBI Taxonomy" id="10212"/>
    <lineage>
        <taxon>Eukaryota</taxon>
        <taxon>Metazoa</taxon>
        <taxon>Spiralia</taxon>
        <taxon>Lophotrochozoa</taxon>
        <taxon>Bryozoa</taxon>
        <taxon>Gymnolaemata</taxon>
        <taxon>Cheilostomatida</taxon>
        <taxon>Flustrina</taxon>
        <taxon>Buguloidea</taxon>
        <taxon>Bugulidae</taxon>
        <taxon>Bugula</taxon>
    </lineage>
</organism>
<accession>A0A7J7JNS8</accession>
<dbReference type="OrthoDB" id="1877767at2759"/>
<dbReference type="Pfam" id="PF10419">
    <property type="entry name" value="TFIIIC_sub6"/>
    <property type="match status" value="1"/>
</dbReference>
<feature type="compositionally biased region" description="Basic and acidic residues" evidence="1">
    <location>
        <begin position="137"/>
        <end position="154"/>
    </location>
</feature>
<dbReference type="AlphaFoldDB" id="A0A7J7JNS8"/>
<evidence type="ECO:0000256" key="1">
    <source>
        <dbReference type="SAM" id="MobiDB-lite"/>
    </source>
</evidence>
<keyword evidence="4" id="KW-1185">Reference proteome</keyword>
<name>A0A7J7JNS8_BUGNE</name>
<dbReference type="Proteomes" id="UP000593567">
    <property type="component" value="Unassembled WGS sequence"/>
</dbReference>
<feature type="region of interest" description="Disordered" evidence="1">
    <location>
        <begin position="116"/>
        <end position="154"/>
    </location>
</feature>
<protein>
    <submittedName>
        <fullName evidence="3">GTF3C6</fullName>
    </submittedName>
</protein>
<gene>
    <name evidence="3" type="ORF">EB796_014147</name>
</gene>